<name>A0ABT9ZKG0_9BACI</name>
<comment type="caution">
    <text evidence="2">The sequence shown here is derived from an EMBL/GenBank/DDBJ whole genome shotgun (WGS) entry which is preliminary data.</text>
</comment>
<dbReference type="RefSeq" id="WP_307344371.1">
    <property type="nucleotide sequence ID" value="NZ_JAUSUD010000020.1"/>
</dbReference>
<dbReference type="Pfam" id="PF17326">
    <property type="entry name" value="DUF5365"/>
    <property type="match status" value="1"/>
</dbReference>
<proteinExistence type="predicted"/>
<evidence type="ECO:0000313" key="2">
    <source>
        <dbReference type="EMBL" id="MDQ0232369.1"/>
    </source>
</evidence>
<gene>
    <name evidence="2" type="ORF">J2S19_003679</name>
</gene>
<organism evidence="2 3">
    <name type="scientific">Metabacillus malikii</name>
    <dbReference type="NCBI Taxonomy" id="1504265"/>
    <lineage>
        <taxon>Bacteria</taxon>
        <taxon>Bacillati</taxon>
        <taxon>Bacillota</taxon>
        <taxon>Bacilli</taxon>
        <taxon>Bacillales</taxon>
        <taxon>Bacillaceae</taxon>
        <taxon>Metabacillus</taxon>
    </lineage>
</organism>
<dbReference type="Proteomes" id="UP001234495">
    <property type="component" value="Unassembled WGS sequence"/>
</dbReference>
<evidence type="ECO:0000313" key="3">
    <source>
        <dbReference type="Proteomes" id="UP001234495"/>
    </source>
</evidence>
<dbReference type="EMBL" id="JAUSUD010000020">
    <property type="protein sequence ID" value="MDQ0232369.1"/>
    <property type="molecule type" value="Genomic_DNA"/>
</dbReference>
<dbReference type="InterPro" id="IPR013136">
    <property type="entry name" value="WSTF_Acf1_Cbp146"/>
</dbReference>
<accession>A0ABT9ZKG0</accession>
<reference evidence="2 3" key="1">
    <citation type="submission" date="2023-07" db="EMBL/GenBank/DDBJ databases">
        <title>Genomic Encyclopedia of Type Strains, Phase IV (KMG-IV): sequencing the most valuable type-strain genomes for metagenomic binning, comparative biology and taxonomic classification.</title>
        <authorList>
            <person name="Goeker M."/>
        </authorList>
    </citation>
    <scope>NUCLEOTIDE SEQUENCE [LARGE SCALE GENOMIC DNA]</scope>
    <source>
        <strain evidence="2 3">DSM 29005</strain>
    </source>
</reference>
<feature type="domain" description="WAC" evidence="1">
    <location>
        <begin position="1"/>
        <end position="42"/>
    </location>
</feature>
<dbReference type="InterPro" id="IPR020355">
    <property type="entry name" value="Uncharacterised_YhcU"/>
</dbReference>
<dbReference type="PROSITE" id="PS51136">
    <property type="entry name" value="WAC"/>
    <property type="match status" value="1"/>
</dbReference>
<keyword evidence="3" id="KW-1185">Reference proteome</keyword>
<protein>
    <recommendedName>
        <fullName evidence="1">WAC domain-containing protein</fullName>
    </recommendedName>
</protein>
<evidence type="ECO:0000259" key="1">
    <source>
        <dbReference type="PROSITE" id="PS51136"/>
    </source>
</evidence>
<sequence length="134" mass="15742">MKVVVASTEEQERHISELVDQLYTEIFPKFFPDDEIKGLKDKHVLKPQETDQMYNSNLKDAFQIISSLQAIVAVLEHIDDCKHVEDYQNMFERNSMNLNNFGYYFPLTFAQFKHAESQSGEFSQYVRPANNWIV</sequence>